<evidence type="ECO:0000256" key="11">
    <source>
        <dbReference type="ARBA" id="ARBA00023303"/>
    </source>
</evidence>
<keyword evidence="7" id="KW-0915">Sodium</keyword>
<comment type="similarity">
    <text evidence="2 12">Belongs to the amiloride-sensitive sodium channel (TC 1.A.6) family.</text>
</comment>
<feature type="transmembrane region" description="Helical" evidence="13">
    <location>
        <begin position="1310"/>
        <end position="1337"/>
    </location>
</feature>
<keyword evidence="5 12" id="KW-0812">Transmembrane</keyword>
<comment type="subcellular location">
    <subcellularLocation>
        <location evidence="1">Membrane</location>
        <topology evidence="1">Multi-pass membrane protein</topology>
    </subcellularLocation>
</comment>
<evidence type="ECO:0000256" key="10">
    <source>
        <dbReference type="ARBA" id="ARBA00023201"/>
    </source>
</evidence>
<dbReference type="Pfam" id="PF00858">
    <property type="entry name" value="ASC"/>
    <property type="match status" value="6"/>
</dbReference>
<feature type="transmembrane region" description="Helical" evidence="13">
    <location>
        <begin position="2712"/>
        <end position="2744"/>
    </location>
</feature>
<evidence type="ECO:0000313" key="14">
    <source>
        <dbReference type="EMBL" id="CAG9811154.1"/>
    </source>
</evidence>
<reference evidence="14" key="2">
    <citation type="submission" date="2022-10" db="EMBL/GenBank/DDBJ databases">
        <authorList>
            <consortium name="ENA_rothamsted_submissions"/>
            <consortium name="culmorum"/>
            <person name="King R."/>
        </authorList>
    </citation>
    <scope>NUCLEOTIDE SEQUENCE</scope>
</reference>
<dbReference type="Gene3D" id="1.10.287.770">
    <property type="entry name" value="YojJ-like"/>
    <property type="match status" value="5"/>
</dbReference>
<organism evidence="14 15">
    <name type="scientific">Chironomus riparius</name>
    <dbReference type="NCBI Taxonomy" id="315576"/>
    <lineage>
        <taxon>Eukaryota</taxon>
        <taxon>Metazoa</taxon>
        <taxon>Ecdysozoa</taxon>
        <taxon>Arthropoda</taxon>
        <taxon>Hexapoda</taxon>
        <taxon>Insecta</taxon>
        <taxon>Pterygota</taxon>
        <taxon>Neoptera</taxon>
        <taxon>Endopterygota</taxon>
        <taxon>Diptera</taxon>
        <taxon>Nematocera</taxon>
        <taxon>Chironomoidea</taxon>
        <taxon>Chironomidae</taxon>
        <taxon>Chironominae</taxon>
        <taxon>Chironomus</taxon>
    </lineage>
</organism>
<gene>
    <name evidence="14" type="ORF">CHIRRI_LOCUS13964</name>
</gene>
<dbReference type="PANTHER" id="PTHR11690:SF288">
    <property type="entry name" value="AMILORIDE-SENSITIVE NA+ CHANNEL-RELATED"/>
    <property type="match status" value="1"/>
</dbReference>
<keyword evidence="9 13" id="KW-0472">Membrane</keyword>
<keyword evidence="10 12" id="KW-0739">Sodium transport</keyword>
<dbReference type="PANTHER" id="PTHR11690">
    <property type="entry name" value="AMILORIDE-SENSITIVE SODIUM CHANNEL-RELATED"/>
    <property type="match status" value="1"/>
</dbReference>
<evidence type="ECO:0000256" key="6">
    <source>
        <dbReference type="ARBA" id="ARBA00022989"/>
    </source>
</evidence>
<keyword evidence="11 12" id="KW-0407">Ion channel</keyword>
<feature type="transmembrane region" description="Helical" evidence="13">
    <location>
        <begin position="1433"/>
        <end position="1458"/>
    </location>
</feature>
<proteinExistence type="inferred from homology"/>
<feature type="transmembrane region" description="Helical" evidence="13">
    <location>
        <begin position="2306"/>
        <end position="2324"/>
    </location>
</feature>
<sequence>MKFDVQKYLEISTIHGFFYTSKKFHFVERIFWIFALIFSVICTSLLIAELIVKAQHVPIVSHLSDQMIAVSEAAFTVCPRLKPVIPFLGKRGVGYRYARFEKHTLRTYYYQPEESNDEIKDEINFERFSYVMALEEIENGTIDAQKLGIKLLKRLQVIDLITNRGTFQKINLTIPTDDFLDVINEFDKDFLIDYFALVFKWIDEFQQYASEIITQFGLCFTFNIAPSHELMEANLTSDDFHYIYAMKEFQRGLWKHEKPPKELKRISTSKSGLWIGFQTKYLLRENLLGDDGLSGFTVLIHDPYELPTARSKMIKLNTDYETQIYLKPQLNSIDESLYDYEPAERNCYLENEKVLKFFKVYTKNNCENECLSDFMLSRCGCVEFFMIRNSSTRICSANEQNCYKTAENDFEEQKSACLCYNPCEYVKYEYEINEYGAADQKSYSAYNVIGGQIRYKNNAFNELVRKQQFDTLDFLSFVGGILGLFAGFSALSFIELIYWFTIRAVIGKCKKIDTKVYPIDEVVKTKSKILKIFDSFLSYFNESSIHGFNDVFEFSRIGRLVRKVQKGSIRLKKIPFPAITIVPEFSLDKEWLLGDFWISANSPFYGRKYLNNEKTREPFIRNLTKFHFCNEIYTGYYSNYDFSYIPHIFDALKEESKIDWFRDQFSSFNGKYQPEFAEIRTSRGMGFTFNMIDADEMFNFDQISSEFNYTRNITTKSENVRKFTEYPIRIDTKSNAYFSIKLKKIPGLFMNCVKQSFMIHQPEDSPTFSTRKEFASFDSGTSIEVTITPEITKTDKDLRKLKPQERDCYFEDEKKLKFLKKYTQKNCEIECLANITINKCGCADIDHPFESTEDICVNITRGLLSYCPEKLHHDLLTIETFSPEQNCSCLPLCNSISYNIKYYTKHESGGNETIININFPAVTVCPRFKPSLDYLNLRYLGAIKFYGYEKHTFRKYIYEKVEFLEKYNEEVKLGRSGYMQMLRKIENGSIQPEELGLNFLKRLQVVDLVLDQNIFSNLNFSIPTDDFLSIINEFAKEFDEYFSIVFFWIGDYQQYISEIITPWGLCFTFNIAFSHDLLNLNSTSNDFHFLHTLREIQPKLWTHQRPPVKSPNRLLTFQAGLWVGFRIYSAYYKILIHDSHELPTKRSKFLTLNPKFQTKVTIDPQLNSIDESLYGYEAAERNCYLENEKVLKFFKVYTKHNCESECIADFLLSRCGCVEFFMIRNSSTRICSANEQNCYKKAADDFEDLKSSCECFEQCDFVKFDYESSESGAVDQGSKSKFMEIGFQIQYKHNFFNQLIRKKQFAVVDFLSFVGGILGLFAGFSALSFVELIYWFTIRVCLRRFGKVRPVIEASSNDSFVKVKEIVKSYFKESSVHGFRHMVRSTRIENLFWIFLMIMITPFCINMILNAHERLPNSRIIGYDDNFKFSKNIPFPAITIVPEYTIPIEFIIGDFFYLPYNVKKGRKFLSNVKTKEPFIRNLTRFHYCSEWYINEQYNISFVPLIFSVLKEDSQVDWFSDQFSSFNDKYQPEFAEIRTSRGMGFTFNMIDAEEMFNFDQISSEFNYTRNITTKSENLTELPKSLKYPLKFNKNDRIKFKLILKSPFGRTYSCVKQTFMVHQSDDLPTFSPRKEFTSFDYGTTVDVRITTKITKTDDILRDLNPAERECYFDGEKSLKYFKKYSQKNCELECLTNITKKTCRCVDIDHPFKTKDEMCLNISRFANNCYLRLQHNLYEFEGFSPEQNCSCLPLCNSISYNIKYYTKHESGGNETTINVRMNMDDIVLFRRYQQFTFSDVVSYVGGLLGLFAGISMLSIVEFFYFFTIRLGVNLWRMLRVGVDVCPRFKPSIAYLKRRYLGGIKFYGYEKHTFRKYFYEDIEFLENYKEEFKLLKSGYIQTLRKLKNGIIKPEELGLNFLKRLQVVDLILQRNVFSKLNFSIPTDDFLSIINEFGKDFDEYFGVVFYWIGDYQQYISEIITPWGLCYTYSIAFSHNLLNLNTTSSNFHYLHTHRELQPKFWKHQRPPLKLPNKLSTSKAGLWVGFKSYSDKYKILIHNPNELPGKRSTTLKLNPKFQTKVIIDPQLNSIDESLYGYKPSGRNCYLENEKVLKFFKVYTKHNCESECIADFLLSRCGCVEFFMIRNSSTRICSANEQSCYKHAKDDFKEQNSFCECYNPCEYVKYSYKLSEFGSVETPSRLKFLHIGFQIQYKASSFNELVRKQQFTTVDFLSFVGGILGLFAGFSALSFVELIYWFTIRVYLKRFNRVGPIPVQDYKAVKDKGLIISYLSESSVHGFSQMVKSTRIENLLWIFMIVFMTPFCIHLILNVHERLPDSRIIGFDDNFRYTENIPFPAFTIVPEYTVPLDFILKNSSFSFSNPNPGKKFLRNVKTKATFIRNLSRLYFCAEWFIEAGYNITDVPYIVGVSKKDSKICWFRDQFSSFNGKYQPVFAEIRTSRGMGFTFNMIDADEMFNFEKISSDFNYTRNITTKSENSIQLPKSFKYPLKFNKNDRVKFKLILKSPFGKTYSCVKQSFIVHQSDDLPTFSPNKEFTSFDYGTTVDVRITTKITKTDEILRKLKPSERECYFEGEKSLKYFKKYSQKNCELECLTNITKKACRCVDIDHPYKIKDEICLTVTRIPNNCFFKLQNKLYVAEEFSPEQNCSCLPLCNSISYNIKYYTKHESGGNETTINVRMNMDDIILFRRYQQFTFSDVVSYVGGLLGLFAGISMLSIVEFFYFFTIRLGVNLWRMLRGRMKVNH</sequence>
<feature type="transmembrane region" description="Helical" evidence="13">
    <location>
        <begin position="1390"/>
        <end position="1409"/>
    </location>
</feature>
<evidence type="ECO:0000256" key="9">
    <source>
        <dbReference type="ARBA" id="ARBA00023136"/>
    </source>
</evidence>
<feature type="transmembrane region" description="Helical" evidence="13">
    <location>
        <begin position="30"/>
        <end position="52"/>
    </location>
</feature>
<keyword evidence="8 12" id="KW-0406">Ion transport</keyword>
<feature type="transmembrane region" description="Helical" evidence="13">
    <location>
        <begin position="1797"/>
        <end position="1823"/>
    </location>
</feature>
<dbReference type="Proteomes" id="UP001153620">
    <property type="component" value="Chromosome 4"/>
</dbReference>
<evidence type="ECO:0000256" key="8">
    <source>
        <dbReference type="ARBA" id="ARBA00023065"/>
    </source>
</evidence>
<keyword evidence="4 12" id="KW-0894">Sodium channel</keyword>
<evidence type="ECO:0000256" key="7">
    <source>
        <dbReference type="ARBA" id="ARBA00023053"/>
    </source>
</evidence>
<evidence type="ECO:0000256" key="13">
    <source>
        <dbReference type="SAM" id="Phobius"/>
    </source>
</evidence>
<dbReference type="Gene3D" id="1.10.287.820">
    <property type="entry name" value="Acid-sensing ion channel domain"/>
    <property type="match status" value="6"/>
</dbReference>
<dbReference type="InterPro" id="IPR001873">
    <property type="entry name" value="ENaC"/>
</dbReference>
<protein>
    <submittedName>
        <fullName evidence="14">Uncharacterized protein</fullName>
    </submittedName>
</protein>
<keyword evidence="6 13" id="KW-1133">Transmembrane helix</keyword>
<dbReference type="GO" id="GO:0005886">
    <property type="term" value="C:plasma membrane"/>
    <property type="evidence" value="ECO:0007669"/>
    <property type="project" value="TreeGrafter"/>
</dbReference>
<evidence type="ECO:0000256" key="4">
    <source>
        <dbReference type="ARBA" id="ARBA00022461"/>
    </source>
</evidence>
<evidence type="ECO:0000256" key="5">
    <source>
        <dbReference type="ARBA" id="ARBA00022692"/>
    </source>
</evidence>
<evidence type="ECO:0000313" key="15">
    <source>
        <dbReference type="Proteomes" id="UP001153620"/>
    </source>
</evidence>
<accession>A0A9N9S887</accession>
<dbReference type="OrthoDB" id="6502088at2759"/>
<evidence type="ECO:0000256" key="1">
    <source>
        <dbReference type="ARBA" id="ARBA00004141"/>
    </source>
</evidence>
<evidence type="ECO:0000256" key="2">
    <source>
        <dbReference type="ARBA" id="ARBA00007193"/>
    </source>
</evidence>
<evidence type="ECO:0000256" key="3">
    <source>
        <dbReference type="ARBA" id="ARBA00022448"/>
    </source>
</evidence>
<dbReference type="EMBL" id="OU895880">
    <property type="protein sequence ID" value="CAG9811154.1"/>
    <property type="molecule type" value="Genomic_DNA"/>
</dbReference>
<keyword evidence="15" id="KW-1185">Reference proteome</keyword>
<name>A0A9N9S887_9DIPT</name>
<feature type="transmembrane region" description="Helical" evidence="13">
    <location>
        <begin position="2227"/>
        <end position="2254"/>
    </location>
</feature>
<dbReference type="GO" id="GO:0015280">
    <property type="term" value="F:ligand-gated sodium channel activity"/>
    <property type="evidence" value="ECO:0007669"/>
    <property type="project" value="TreeGrafter"/>
</dbReference>
<feature type="transmembrane region" description="Helical" evidence="13">
    <location>
        <begin position="474"/>
        <end position="500"/>
    </location>
</feature>
<reference evidence="14" key="1">
    <citation type="submission" date="2022-01" db="EMBL/GenBank/DDBJ databases">
        <authorList>
            <person name="King R."/>
        </authorList>
    </citation>
    <scope>NUCLEOTIDE SEQUENCE</scope>
</reference>
<keyword evidence="3 12" id="KW-0813">Transport</keyword>
<evidence type="ECO:0000256" key="12">
    <source>
        <dbReference type="RuleBase" id="RU000679"/>
    </source>
</evidence>